<dbReference type="InterPro" id="IPR050390">
    <property type="entry name" value="C5-Methyltransferase"/>
</dbReference>
<dbReference type="PRINTS" id="PR00105">
    <property type="entry name" value="C5METTRFRASE"/>
</dbReference>
<evidence type="ECO:0000256" key="4">
    <source>
        <dbReference type="ARBA" id="ARBA00022691"/>
    </source>
</evidence>
<evidence type="ECO:0000313" key="5">
    <source>
        <dbReference type="EMBL" id="QJA50685.1"/>
    </source>
</evidence>
<dbReference type="InterPro" id="IPR001525">
    <property type="entry name" value="C5_MeTfrase"/>
</dbReference>
<dbReference type="InterPro" id="IPR018117">
    <property type="entry name" value="C5_DNA_meth_AS"/>
</dbReference>
<dbReference type="PROSITE" id="PS51679">
    <property type="entry name" value="SAM_MT_C5"/>
    <property type="match status" value="1"/>
</dbReference>
<dbReference type="GO" id="GO:0005634">
    <property type="term" value="C:nucleus"/>
    <property type="evidence" value="ECO:0007669"/>
    <property type="project" value="TreeGrafter"/>
</dbReference>
<reference evidence="5" key="1">
    <citation type="submission" date="2020-03" db="EMBL/GenBank/DDBJ databases">
        <title>The deep terrestrial virosphere.</title>
        <authorList>
            <person name="Holmfeldt K."/>
            <person name="Nilsson E."/>
            <person name="Simone D."/>
            <person name="Lopez-Fernandez M."/>
            <person name="Wu X."/>
            <person name="de Brujin I."/>
            <person name="Lundin D."/>
            <person name="Andersson A."/>
            <person name="Bertilsson S."/>
            <person name="Dopson M."/>
        </authorList>
    </citation>
    <scope>NUCLEOTIDE SEQUENCE</scope>
    <source>
        <strain evidence="8">MM415A00143</strain>
        <strain evidence="6">MM415B03167</strain>
        <strain evidence="5">TM448A01857</strain>
        <strain evidence="7">TM448B01857</strain>
    </source>
</reference>
<evidence type="ECO:0000313" key="7">
    <source>
        <dbReference type="EMBL" id="QJI00191.1"/>
    </source>
</evidence>
<gene>
    <name evidence="8" type="ORF">MM415A00143_0081</name>
    <name evidence="6" type="ORF">MM415B03167_0004</name>
    <name evidence="5" type="ORF">TM448A01857_0004</name>
    <name evidence="7" type="ORF">TM448B01857_0011</name>
</gene>
<keyword evidence="3 5" id="KW-0808">Transferase</keyword>
<evidence type="ECO:0000256" key="1">
    <source>
        <dbReference type="ARBA" id="ARBA00011975"/>
    </source>
</evidence>
<dbReference type="EC" id="2.1.1.37" evidence="1"/>
<dbReference type="Gene3D" id="3.90.120.10">
    <property type="entry name" value="DNA Methylase, subunit A, domain 2"/>
    <property type="match status" value="1"/>
</dbReference>
<sequence>MKMILATGENKMKCIDLFAGAGGSTLGAKLAGHEVTDAYDISFTYLKSYKANHPDVTIHCTDIMELEASDLPGGADILIGSTPCESFSRINMHGRTCNMQLTEHFLKIVKEYNPKYWVLENVPDIARFLKEREVPYQMLCAADYGVPQRRKRCMAGNYPEPTKTHKFGDLHSHVVFGKIKDQRNTDKYVLSKKAIEGAYRRVHEMGMKGYNFKIKIVDESTVLNTITSSESHGVRAGSHIVYDAGKLRRLTLLECIRAQSFPDDYIFCGTEAQQHKQIGQAVPPLLMRAILSGVN</sequence>
<evidence type="ECO:0000313" key="6">
    <source>
        <dbReference type="EMBL" id="QJA86547.1"/>
    </source>
</evidence>
<dbReference type="GO" id="GO:0044027">
    <property type="term" value="P:negative regulation of gene expression via chromosomal CpG island methylation"/>
    <property type="evidence" value="ECO:0007669"/>
    <property type="project" value="TreeGrafter"/>
</dbReference>
<dbReference type="AlphaFoldDB" id="A0A6H1ZTT7"/>
<protein>
    <recommendedName>
        <fullName evidence="1">DNA (cytosine-5-)-methyltransferase</fullName>
        <ecNumber evidence="1">2.1.1.37</ecNumber>
    </recommendedName>
</protein>
<keyword evidence="4" id="KW-0949">S-adenosyl-L-methionine</keyword>
<dbReference type="GO" id="GO:0032259">
    <property type="term" value="P:methylation"/>
    <property type="evidence" value="ECO:0007669"/>
    <property type="project" value="UniProtKB-KW"/>
</dbReference>
<dbReference type="SUPFAM" id="SSF53335">
    <property type="entry name" value="S-adenosyl-L-methionine-dependent methyltransferases"/>
    <property type="match status" value="1"/>
</dbReference>
<evidence type="ECO:0000313" key="8">
    <source>
        <dbReference type="EMBL" id="QJI05406.1"/>
    </source>
</evidence>
<name>A0A6H1ZTT7_9ZZZZ</name>
<dbReference type="NCBIfam" id="TIGR00675">
    <property type="entry name" value="dcm"/>
    <property type="match status" value="1"/>
</dbReference>
<evidence type="ECO:0000256" key="2">
    <source>
        <dbReference type="ARBA" id="ARBA00022603"/>
    </source>
</evidence>
<dbReference type="PANTHER" id="PTHR10629:SF52">
    <property type="entry name" value="DNA (CYTOSINE-5)-METHYLTRANSFERASE 1"/>
    <property type="match status" value="1"/>
</dbReference>
<dbReference type="GO" id="GO:0003677">
    <property type="term" value="F:DNA binding"/>
    <property type="evidence" value="ECO:0007669"/>
    <property type="project" value="TreeGrafter"/>
</dbReference>
<dbReference type="EMBL" id="MT144835">
    <property type="protein sequence ID" value="QJI00191.1"/>
    <property type="molecule type" value="Genomic_DNA"/>
</dbReference>
<dbReference type="EMBL" id="MT144211">
    <property type="protein sequence ID" value="QJA50685.1"/>
    <property type="molecule type" value="Genomic_DNA"/>
</dbReference>
<proteinExistence type="predicted"/>
<dbReference type="InterPro" id="IPR029063">
    <property type="entry name" value="SAM-dependent_MTases_sf"/>
</dbReference>
<dbReference type="EMBL" id="MT145198">
    <property type="protein sequence ID" value="QJI05406.1"/>
    <property type="molecule type" value="Genomic_DNA"/>
</dbReference>
<dbReference type="GO" id="GO:0003886">
    <property type="term" value="F:DNA (cytosine-5-)-methyltransferase activity"/>
    <property type="evidence" value="ECO:0007669"/>
    <property type="project" value="UniProtKB-EC"/>
</dbReference>
<dbReference type="Gene3D" id="3.40.50.150">
    <property type="entry name" value="Vaccinia Virus protein VP39"/>
    <property type="match status" value="1"/>
</dbReference>
<keyword evidence="2 5" id="KW-0489">Methyltransferase</keyword>
<accession>A0A6H1ZTT7</accession>
<dbReference type="PANTHER" id="PTHR10629">
    <property type="entry name" value="CYTOSINE-SPECIFIC METHYLTRANSFERASE"/>
    <property type="match status" value="1"/>
</dbReference>
<evidence type="ECO:0000256" key="3">
    <source>
        <dbReference type="ARBA" id="ARBA00022679"/>
    </source>
</evidence>
<dbReference type="PROSITE" id="PS00094">
    <property type="entry name" value="C5_MTASE_1"/>
    <property type="match status" value="1"/>
</dbReference>
<dbReference type="EMBL" id="MT142642">
    <property type="protein sequence ID" value="QJA86547.1"/>
    <property type="molecule type" value="Genomic_DNA"/>
</dbReference>
<dbReference type="Pfam" id="PF00145">
    <property type="entry name" value="DNA_methylase"/>
    <property type="match status" value="1"/>
</dbReference>
<organism evidence="5">
    <name type="scientific">viral metagenome</name>
    <dbReference type="NCBI Taxonomy" id="1070528"/>
    <lineage>
        <taxon>unclassified sequences</taxon>
        <taxon>metagenomes</taxon>
        <taxon>organismal metagenomes</taxon>
    </lineage>
</organism>